<feature type="domain" description="Endonuclease/exonuclease/phosphatase" evidence="2">
    <location>
        <begin position="53"/>
        <end position="280"/>
    </location>
</feature>
<accession>A0A411YHX9</accession>
<evidence type="ECO:0000313" key="3">
    <source>
        <dbReference type="EMBL" id="QBI20874.1"/>
    </source>
</evidence>
<evidence type="ECO:0000259" key="2">
    <source>
        <dbReference type="Pfam" id="PF03372"/>
    </source>
</evidence>
<protein>
    <submittedName>
        <fullName evidence="3">Metal-dependent hydrolase</fullName>
    </submittedName>
</protein>
<dbReference type="PANTHER" id="PTHR14859">
    <property type="entry name" value="CALCOFLUOR WHITE HYPERSENSITIVE PROTEIN PRECURSOR"/>
    <property type="match status" value="1"/>
</dbReference>
<dbReference type="AlphaFoldDB" id="A0A411YHX9"/>
<feature type="signal peptide" evidence="1">
    <location>
        <begin position="1"/>
        <end position="34"/>
    </location>
</feature>
<dbReference type="KEGG" id="erz:ER308_15710"/>
<gene>
    <name evidence="3" type="ORF">ER308_15710</name>
</gene>
<keyword evidence="1" id="KW-0732">Signal</keyword>
<feature type="chain" id="PRO_5019030768" evidence="1">
    <location>
        <begin position="35"/>
        <end position="296"/>
    </location>
</feature>
<keyword evidence="4" id="KW-1185">Reference proteome</keyword>
<name>A0A411YHX9_9ACTN</name>
<dbReference type="GO" id="GO:0006506">
    <property type="term" value="P:GPI anchor biosynthetic process"/>
    <property type="evidence" value="ECO:0007669"/>
    <property type="project" value="TreeGrafter"/>
</dbReference>
<dbReference type="InterPro" id="IPR036691">
    <property type="entry name" value="Endo/exonu/phosph_ase_sf"/>
</dbReference>
<evidence type="ECO:0000313" key="4">
    <source>
        <dbReference type="Proteomes" id="UP000291469"/>
    </source>
</evidence>
<dbReference type="OrthoDB" id="155529at2"/>
<dbReference type="SUPFAM" id="SSF56219">
    <property type="entry name" value="DNase I-like"/>
    <property type="match status" value="1"/>
</dbReference>
<evidence type="ECO:0000256" key="1">
    <source>
        <dbReference type="SAM" id="SignalP"/>
    </source>
</evidence>
<dbReference type="Pfam" id="PF03372">
    <property type="entry name" value="Exo_endo_phos"/>
    <property type="match status" value="1"/>
</dbReference>
<keyword evidence="3" id="KW-0378">Hydrolase</keyword>
<dbReference type="PANTHER" id="PTHR14859:SF15">
    <property type="entry name" value="ENDONUCLEASE_EXONUCLEASE_PHOSPHATASE DOMAIN-CONTAINING PROTEIN"/>
    <property type="match status" value="1"/>
</dbReference>
<dbReference type="InterPro" id="IPR005135">
    <property type="entry name" value="Endo/exonuclease/phosphatase"/>
</dbReference>
<dbReference type="GO" id="GO:0016787">
    <property type="term" value="F:hydrolase activity"/>
    <property type="evidence" value="ECO:0007669"/>
    <property type="project" value="UniProtKB-KW"/>
</dbReference>
<dbReference type="Gene3D" id="3.60.10.10">
    <property type="entry name" value="Endonuclease/exonuclease/phosphatase"/>
    <property type="match status" value="1"/>
</dbReference>
<reference evidence="3 4" key="1">
    <citation type="submission" date="2019-01" db="EMBL/GenBank/DDBJ databases">
        <title>Egibacter rhizosphaerae EGI 80759T.</title>
        <authorList>
            <person name="Chen D.-D."/>
            <person name="Tian Y."/>
            <person name="Jiao J.-Y."/>
            <person name="Zhang X.-T."/>
            <person name="Zhang Y.-G."/>
            <person name="Zhang Y."/>
            <person name="Xiao M."/>
            <person name="Shu W.-S."/>
            <person name="Li W.-J."/>
        </authorList>
    </citation>
    <scope>NUCLEOTIDE SEQUENCE [LARGE SCALE GENOMIC DNA]</scope>
    <source>
        <strain evidence="3 4">EGI 80759</strain>
    </source>
</reference>
<dbReference type="InterPro" id="IPR051916">
    <property type="entry name" value="GPI-anchor_lipid_remodeler"/>
</dbReference>
<dbReference type="EMBL" id="CP036402">
    <property type="protein sequence ID" value="QBI20874.1"/>
    <property type="molecule type" value="Genomic_DNA"/>
</dbReference>
<dbReference type="GO" id="GO:0016020">
    <property type="term" value="C:membrane"/>
    <property type="evidence" value="ECO:0007669"/>
    <property type="project" value="GOC"/>
</dbReference>
<sequence>MAGLYPRPVRRVSLALLALVAALALAVAASPVAAEPPGHDRAPGLEVDLRVASFNMAAGMGDLSATADAIEDLDADIVGLQEVDVHWGARSDFEDQAARLAEMLDMEVFFAPIYTFEPFEEGDPDREYGLAFLSDYPLHETINHDLTRLSTQGEDPEPEPMPGFPQVTANVKGVTVDLYNTHLDYRGDPTVRELQVDDTLEILGDEPAPAVLLGDLNAPPEAPELAPLFEVMDDAWAVAGEGDGFTFPAEDPDARIDYVLATPDIEVRDAQVVDTQASDHLPVVADLTVERDVPGH</sequence>
<dbReference type="Proteomes" id="UP000291469">
    <property type="component" value="Chromosome"/>
</dbReference>
<organism evidence="3 4">
    <name type="scientific">Egibacter rhizosphaerae</name>
    <dbReference type="NCBI Taxonomy" id="1670831"/>
    <lineage>
        <taxon>Bacteria</taxon>
        <taxon>Bacillati</taxon>
        <taxon>Actinomycetota</taxon>
        <taxon>Nitriliruptoria</taxon>
        <taxon>Egibacterales</taxon>
        <taxon>Egibacteraceae</taxon>
        <taxon>Egibacter</taxon>
    </lineage>
</organism>
<proteinExistence type="predicted"/>